<organism evidence="1 2">
    <name type="scientific">Obba rivulosa</name>
    <dbReference type="NCBI Taxonomy" id="1052685"/>
    <lineage>
        <taxon>Eukaryota</taxon>
        <taxon>Fungi</taxon>
        <taxon>Dikarya</taxon>
        <taxon>Basidiomycota</taxon>
        <taxon>Agaricomycotina</taxon>
        <taxon>Agaricomycetes</taxon>
        <taxon>Polyporales</taxon>
        <taxon>Gelatoporiaceae</taxon>
        <taxon>Obba</taxon>
    </lineage>
</organism>
<proteinExistence type="predicted"/>
<dbReference type="AlphaFoldDB" id="A0A8E2DIY0"/>
<feature type="non-terminal residue" evidence="1">
    <location>
        <position position="1"/>
    </location>
</feature>
<dbReference type="Proteomes" id="UP000250043">
    <property type="component" value="Unassembled WGS sequence"/>
</dbReference>
<sequence>RLQVPLILGWAMTIHKAQGRTIDKVRVDVGSAFETGQGMNFVSHLTQTLMLRLRELLSHSIRGPLTS</sequence>
<dbReference type="OrthoDB" id="432234at2759"/>
<protein>
    <submittedName>
        <fullName evidence="1">Uncharacterized protein</fullName>
    </submittedName>
</protein>
<dbReference type="CDD" id="cd18809">
    <property type="entry name" value="SF1_C_RecD"/>
    <property type="match status" value="1"/>
</dbReference>
<keyword evidence="2" id="KW-1185">Reference proteome</keyword>
<dbReference type="SUPFAM" id="SSF52540">
    <property type="entry name" value="P-loop containing nucleoside triphosphate hydrolases"/>
    <property type="match status" value="1"/>
</dbReference>
<dbReference type="InterPro" id="IPR027417">
    <property type="entry name" value="P-loop_NTPase"/>
</dbReference>
<reference evidence="1 2" key="1">
    <citation type="submission" date="2016-07" db="EMBL/GenBank/DDBJ databases">
        <title>Draft genome of the white-rot fungus Obba rivulosa 3A-2.</title>
        <authorList>
            <consortium name="DOE Joint Genome Institute"/>
            <person name="Miettinen O."/>
            <person name="Riley R."/>
            <person name="Acob R."/>
            <person name="Barry K."/>
            <person name="Cullen D."/>
            <person name="De Vries R."/>
            <person name="Hainaut M."/>
            <person name="Hatakka A."/>
            <person name="Henrissat B."/>
            <person name="Hilden K."/>
            <person name="Kuo R."/>
            <person name="Labutti K."/>
            <person name="Lipzen A."/>
            <person name="Makela M.R."/>
            <person name="Sandor L."/>
            <person name="Spatafora J.W."/>
            <person name="Grigoriev I.V."/>
            <person name="Hibbett D.S."/>
        </authorList>
    </citation>
    <scope>NUCLEOTIDE SEQUENCE [LARGE SCALE GENOMIC DNA]</scope>
    <source>
        <strain evidence="1 2">3A-2</strain>
    </source>
</reference>
<dbReference type="EMBL" id="KV722445">
    <property type="protein sequence ID" value="OCH88722.1"/>
    <property type="molecule type" value="Genomic_DNA"/>
</dbReference>
<evidence type="ECO:0000313" key="2">
    <source>
        <dbReference type="Proteomes" id="UP000250043"/>
    </source>
</evidence>
<gene>
    <name evidence="1" type="ORF">OBBRIDRAFT_733898</name>
</gene>
<name>A0A8E2DIY0_9APHY</name>
<accession>A0A8E2DIY0</accession>
<evidence type="ECO:0000313" key="1">
    <source>
        <dbReference type="EMBL" id="OCH88722.1"/>
    </source>
</evidence>